<dbReference type="InterPro" id="IPR051159">
    <property type="entry name" value="Hexapeptide_acetyltransf"/>
</dbReference>
<dbReference type="Pfam" id="PF00132">
    <property type="entry name" value="Hexapep"/>
    <property type="match status" value="1"/>
</dbReference>
<comment type="similarity">
    <text evidence="1">Belongs to the transferase hexapeptide repeat family.</text>
</comment>
<accession>A0A9D9DNQ5</accession>
<name>A0A9D9DNQ5_9BACT</name>
<dbReference type="EMBL" id="JADIND010000002">
    <property type="protein sequence ID" value="MBO8429766.1"/>
    <property type="molecule type" value="Genomic_DNA"/>
</dbReference>
<dbReference type="InterPro" id="IPR011004">
    <property type="entry name" value="Trimer_LpxA-like_sf"/>
</dbReference>
<organism evidence="3 4">
    <name type="scientific">Candidatus Scatousia excrementipullorum</name>
    <dbReference type="NCBI Taxonomy" id="2840936"/>
    <lineage>
        <taxon>Bacteria</taxon>
        <taxon>Candidatus Scatousia</taxon>
    </lineage>
</organism>
<dbReference type="SUPFAM" id="SSF51161">
    <property type="entry name" value="Trimeric LpxA-like enzymes"/>
    <property type="match status" value="1"/>
</dbReference>
<evidence type="ECO:0000256" key="2">
    <source>
        <dbReference type="ARBA" id="ARBA00022679"/>
    </source>
</evidence>
<comment type="caution">
    <text evidence="3">The sequence shown here is derived from an EMBL/GenBank/DDBJ whole genome shotgun (WGS) entry which is preliminary data.</text>
</comment>
<sequence length="173" mass="19012">MIKLLSCLIPIKILRIKFRQFCNSIQILFTAKSIGKNFYCGKFSTVNKNTIIKNNVKLNGLHISGSGKVVLGNYFVAGFDSQIISDSHNYEGDDIPYDKTVISKDIEIGDFVWIGAKVIILPGTKIGEGAIIQAGAVVHGEIPAFAIAGGNPAKVFKYRNIEHFLALKEKKLK</sequence>
<dbReference type="InterPro" id="IPR001451">
    <property type="entry name" value="Hexapep"/>
</dbReference>
<evidence type="ECO:0000313" key="4">
    <source>
        <dbReference type="Proteomes" id="UP000823632"/>
    </source>
</evidence>
<keyword evidence="2" id="KW-0808">Transferase</keyword>
<reference evidence="3" key="2">
    <citation type="journal article" date="2021" name="PeerJ">
        <title>Extensive microbial diversity within the chicken gut microbiome revealed by metagenomics and culture.</title>
        <authorList>
            <person name="Gilroy R."/>
            <person name="Ravi A."/>
            <person name="Getino M."/>
            <person name="Pursley I."/>
            <person name="Horton D.L."/>
            <person name="Alikhan N.F."/>
            <person name="Baker D."/>
            <person name="Gharbi K."/>
            <person name="Hall N."/>
            <person name="Watson M."/>
            <person name="Adriaenssens E.M."/>
            <person name="Foster-Nyarko E."/>
            <person name="Jarju S."/>
            <person name="Secka A."/>
            <person name="Antonio M."/>
            <person name="Oren A."/>
            <person name="Chaudhuri R.R."/>
            <person name="La Ragione R."/>
            <person name="Hildebrand F."/>
            <person name="Pallen M.J."/>
        </authorList>
    </citation>
    <scope>NUCLEOTIDE SEQUENCE</scope>
    <source>
        <strain evidence="3">10192</strain>
    </source>
</reference>
<evidence type="ECO:0000256" key="1">
    <source>
        <dbReference type="ARBA" id="ARBA00007274"/>
    </source>
</evidence>
<dbReference type="Gene3D" id="2.160.10.10">
    <property type="entry name" value="Hexapeptide repeat proteins"/>
    <property type="match status" value="1"/>
</dbReference>
<protein>
    <submittedName>
        <fullName evidence="3">Acyltransferase</fullName>
    </submittedName>
</protein>
<dbReference type="CDD" id="cd04647">
    <property type="entry name" value="LbH_MAT_like"/>
    <property type="match status" value="1"/>
</dbReference>
<dbReference type="AlphaFoldDB" id="A0A9D9DNQ5"/>
<dbReference type="GO" id="GO:0008374">
    <property type="term" value="F:O-acyltransferase activity"/>
    <property type="evidence" value="ECO:0007669"/>
    <property type="project" value="TreeGrafter"/>
</dbReference>
<evidence type="ECO:0000313" key="3">
    <source>
        <dbReference type="EMBL" id="MBO8429766.1"/>
    </source>
</evidence>
<proteinExistence type="inferred from homology"/>
<dbReference type="PANTHER" id="PTHR23416:SF23">
    <property type="entry name" value="ACETYLTRANSFERASE C18B11.09C-RELATED"/>
    <property type="match status" value="1"/>
</dbReference>
<gene>
    <name evidence="3" type="ORF">IAC76_00090</name>
</gene>
<dbReference type="GO" id="GO:0005829">
    <property type="term" value="C:cytosol"/>
    <property type="evidence" value="ECO:0007669"/>
    <property type="project" value="TreeGrafter"/>
</dbReference>
<reference evidence="3" key="1">
    <citation type="submission" date="2020-10" db="EMBL/GenBank/DDBJ databases">
        <authorList>
            <person name="Gilroy R."/>
        </authorList>
    </citation>
    <scope>NUCLEOTIDE SEQUENCE</scope>
    <source>
        <strain evidence="3">10192</strain>
    </source>
</reference>
<dbReference type="PANTHER" id="PTHR23416">
    <property type="entry name" value="SIALIC ACID SYNTHASE-RELATED"/>
    <property type="match status" value="1"/>
</dbReference>
<keyword evidence="3" id="KW-0012">Acyltransferase</keyword>
<dbReference type="Proteomes" id="UP000823632">
    <property type="component" value="Unassembled WGS sequence"/>
</dbReference>